<dbReference type="SUPFAM" id="SSF52047">
    <property type="entry name" value="RNI-like"/>
    <property type="match status" value="1"/>
</dbReference>
<keyword evidence="3" id="KW-1185">Reference proteome</keyword>
<name>A0AA89BNZ0_PINIB</name>
<dbReference type="InterPro" id="IPR032675">
    <property type="entry name" value="LRR_dom_sf"/>
</dbReference>
<dbReference type="PANTHER" id="PTHR13318:SF261">
    <property type="entry name" value="F-BOX DOMAIN-CONTAINING PROTEIN"/>
    <property type="match status" value="1"/>
</dbReference>
<dbReference type="EMBL" id="VSWD01000010">
    <property type="protein sequence ID" value="KAK3089965.1"/>
    <property type="molecule type" value="Genomic_DNA"/>
</dbReference>
<evidence type="ECO:0000259" key="1">
    <source>
        <dbReference type="Pfam" id="PF25372"/>
    </source>
</evidence>
<dbReference type="CDD" id="cd22126">
    <property type="entry name" value="F-box_FBXL15"/>
    <property type="match status" value="1"/>
</dbReference>
<dbReference type="SMART" id="SM00367">
    <property type="entry name" value="LRR_CC"/>
    <property type="match status" value="6"/>
</dbReference>
<sequence length="284" mass="32312">EELTFLDLPWEDVIFRYILPCLPLQTQFQLRRVSLGFRDLMTAYFSTAKSVNITRIALRMTAGAFEILTQHNNSLQNIVLRNAKDWLTDKILNSVLSRNPKLVKLDLTNCSSVSNTCLQILASKCPNMRDISLRECHWVSREGVTVIALHCRDLQCLDLTGCWEVDDEAVMMVALSCKKLRFLSLAKIYGMTDNALSVVAREATSLVHLNIQGCWRLSDDSMHIVAEYAQSLQALQVRECRDVTERTLSKLRQRGVKTDVRPPPSLRAMSDVSLRLRSVPNIQM</sequence>
<gene>
    <name evidence="2" type="ORF">FSP39_008052</name>
</gene>
<proteinExistence type="predicted"/>
<protein>
    <recommendedName>
        <fullName evidence="1">F-box/LRR-repeat protein 15-like leucin rich repeat domain-containing protein</fullName>
    </recommendedName>
</protein>
<feature type="non-terminal residue" evidence="2">
    <location>
        <position position="1"/>
    </location>
</feature>
<accession>A0AA89BNZ0</accession>
<dbReference type="GO" id="GO:0019005">
    <property type="term" value="C:SCF ubiquitin ligase complex"/>
    <property type="evidence" value="ECO:0007669"/>
    <property type="project" value="TreeGrafter"/>
</dbReference>
<dbReference type="Pfam" id="PF25372">
    <property type="entry name" value="DUF7885"/>
    <property type="match status" value="1"/>
</dbReference>
<dbReference type="InterPro" id="IPR006553">
    <property type="entry name" value="Leu-rich_rpt_Cys-con_subtyp"/>
</dbReference>
<dbReference type="Proteomes" id="UP001186944">
    <property type="component" value="Unassembled WGS sequence"/>
</dbReference>
<evidence type="ECO:0000313" key="3">
    <source>
        <dbReference type="Proteomes" id="UP001186944"/>
    </source>
</evidence>
<dbReference type="PANTHER" id="PTHR13318">
    <property type="entry name" value="PARTNER OF PAIRED, ISOFORM B-RELATED"/>
    <property type="match status" value="1"/>
</dbReference>
<dbReference type="Gene3D" id="3.80.10.10">
    <property type="entry name" value="Ribonuclease Inhibitor"/>
    <property type="match status" value="1"/>
</dbReference>
<comment type="caution">
    <text evidence="2">The sequence shown here is derived from an EMBL/GenBank/DDBJ whole genome shotgun (WGS) entry which is preliminary data.</text>
</comment>
<feature type="domain" description="F-box/LRR-repeat protein 15-like leucin rich repeat" evidence="1">
    <location>
        <begin position="73"/>
        <end position="223"/>
    </location>
</feature>
<dbReference type="InterPro" id="IPR057207">
    <property type="entry name" value="FBXL15_LRR"/>
</dbReference>
<evidence type="ECO:0000313" key="2">
    <source>
        <dbReference type="EMBL" id="KAK3089965.1"/>
    </source>
</evidence>
<organism evidence="2 3">
    <name type="scientific">Pinctada imbricata</name>
    <name type="common">Atlantic pearl-oyster</name>
    <name type="synonym">Pinctada martensii</name>
    <dbReference type="NCBI Taxonomy" id="66713"/>
    <lineage>
        <taxon>Eukaryota</taxon>
        <taxon>Metazoa</taxon>
        <taxon>Spiralia</taxon>
        <taxon>Lophotrochozoa</taxon>
        <taxon>Mollusca</taxon>
        <taxon>Bivalvia</taxon>
        <taxon>Autobranchia</taxon>
        <taxon>Pteriomorphia</taxon>
        <taxon>Pterioida</taxon>
        <taxon>Pterioidea</taxon>
        <taxon>Pteriidae</taxon>
        <taxon>Pinctada</taxon>
    </lineage>
</organism>
<dbReference type="GO" id="GO:0031146">
    <property type="term" value="P:SCF-dependent proteasomal ubiquitin-dependent protein catabolic process"/>
    <property type="evidence" value="ECO:0007669"/>
    <property type="project" value="TreeGrafter"/>
</dbReference>
<reference evidence="2" key="1">
    <citation type="submission" date="2019-08" db="EMBL/GenBank/DDBJ databases">
        <title>The improved chromosome-level genome for the pearl oyster Pinctada fucata martensii using PacBio sequencing and Hi-C.</title>
        <authorList>
            <person name="Zheng Z."/>
        </authorList>
    </citation>
    <scope>NUCLEOTIDE SEQUENCE</scope>
    <source>
        <strain evidence="2">ZZ-2019</strain>
        <tissue evidence="2">Adductor muscle</tissue>
    </source>
</reference>
<dbReference type="AlphaFoldDB" id="A0AA89BNZ0"/>